<evidence type="ECO:0008006" key="4">
    <source>
        <dbReference type="Google" id="ProtNLM"/>
    </source>
</evidence>
<feature type="compositionally biased region" description="Polar residues" evidence="1">
    <location>
        <begin position="57"/>
        <end position="75"/>
    </location>
</feature>
<evidence type="ECO:0000313" key="3">
    <source>
        <dbReference type="Proteomes" id="UP000778970"/>
    </source>
</evidence>
<feature type="compositionally biased region" description="Polar residues" evidence="1">
    <location>
        <begin position="17"/>
        <end position="32"/>
    </location>
</feature>
<proteinExistence type="predicted"/>
<dbReference type="Proteomes" id="UP000778970">
    <property type="component" value="Unassembled WGS sequence"/>
</dbReference>
<dbReference type="EMBL" id="NRRE01000028">
    <property type="protein sequence ID" value="MBK1698487.1"/>
    <property type="molecule type" value="Genomic_DNA"/>
</dbReference>
<reference evidence="2" key="1">
    <citation type="submission" date="2017-08" db="EMBL/GenBank/DDBJ databases">
        <authorList>
            <person name="Imhoff J.F."/>
            <person name="Rahn T."/>
            <person name="Kuenzel S."/>
            <person name="Neulinger S.C."/>
        </authorList>
    </citation>
    <scope>NUCLEOTIDE SEQUENCE</scope>
    <source>
        <strain evidence="2">DSM 9154</strain>
    </source>
</reference>
<feature type="region of interest" description="Disordered" evidence="1">
    <location>
        <begin position="1"/>
        <end position="85"/>
    </location>
</feature>
<reference evidence="2" key="2">
    <citation type="journal article" date="2020" name="Microorganisms">
        <title>Osmotic Adaptation and Compatible Solute Biosynthesis of Phototrophic Bacteria as Revealed from Genome Analyses.</title>
        <authorList>
            <person name="Imhoff J.F."/>
            <person name="Rahn T."/>
            <person name="Kunzel S."/>
            <person name="Keller A."/>
            <person name="Neulinger S.C."/>
        </authorList>
    </citation>
    <scope>NUCLEOTIDE SEQUENCE</scope>
    <source>
        <strain evidence="2">DSM 9154</strain>
    </source>
</reference>
<name>A0A934V0P2_9PROT</name>
<evidence type="ECO:0000256" key="1">
    <source>
        <dbReference type="SAM" id="MobiDB-lite"/>
    </source>
</evidence>
<protein>
    <recommendedName>
        <fullName evidence="4">Antifreeze glycopeptide polyprotein</fullName>
    </recommendedName>
</protein>
<gene>
    <name evidence="2" type="ORF">CKO21_14660</name>
</gene>
<keyword evidence="3" id="KW-1185">Reference proteome</keyword>
<organism evidence="2 3">
    <name type="scientific">Rhodovibrio salinarum</name>
    <dbReference type="NCBI Taxonomy" id="1087"/>
    <lineage>
        <taxon>Bacteria</taxon>
        <taxon>Pseudomonadati</taxon>
        <taxon>Pseudomonadota</taxon>
        <taxon>Alphaproteobacteria</taxon>
        <taxon>Rhodospirillales</taxon>
        <taxon>Rhodovibrionaceae</taxon>
        <taxon>Rhodovibrio</taxon>
    </lineage>
</organism>
<comment type="caution">
    <text evidence="2">The sequence shown here is derived from an EMBL/GenBank/DDBJ whole genome shotgun (WGS) entry which is preliminary data.</text>
</comment>
<sequence length="614" mass="64461">MAALLLFTGTTTGPARAQTQGDGSPSADTPPQSADPIGEPLRLGPPEEVDSAPPPDGTSQGGQDQSAGNSSQTSPRRAPEGIEVDQLDEMSLETLGVLDSNSGALGADMWAGTPRRRVEALLPRLPGNLDAPVLRDLARRLLLSPAVAPERQHAQGGTRDLLALRVDRLAAIGATDAVMRLIDALPRNTRSPGVLRHRVEALLLRHDREAACTAVRNAVRESDGAFWQKALALCQFADGAVAQADLTVRLLREQADPDQTGFLTLYEAATAGADRLPDGLPESLGPLELGLIVAGGLPFPQAPWHGLSVGALASLATAENGDLALRTRAAERSVALGILPPTRLGALYDRFTFPDGTLNAASQAPERGRDKMASVRRRALLYQAAQQEPSPAARAELFRQLLSERSPGAFIATARLLADALESIQVRPDLAWFAATAGRALYAADRPKAAGQWLRMAQQEAIINPKAAAAVTALWPYAMLSGADEVPANGGLAAWHQAQDGPDDAPPTQRESALRALLSALGQAPERSWVEVALDAPATPQPAPPAALLFALREAGEAGRRGETVLLTLLVLGPQGLGHCHPLALGSAVTALKQVGLDDTAHRLALQAAIYQGV</sequence>
<evidence type="ECO:0000313" key="2">
    <source>
        <dbReference type="EMBL" id="MBK1698487.1"/>
    </source>
</evidence>
<accession>A0A934V0P2</accession>
<dbReference type="AlphaFoldDB" id="A0A934V0P2"/>